<dbReference type="PRINTS" id="PR01023">
    <property type="entry name" value="NAFLGMOTY"/>
</dbReference>
<dbReference type="Proteomes" id="UP000472676">
    <property type="component" value="Unassembled WGS sequence"/>
</dbReference>
<sequence length="282" mass="29299">MQTDRGHFNLLDDDPTTYSRARYRSNSVQFGLRYSFGGEEAPPPPPPPEPVAVVPVVQAPPPPPPPPPPCVVPTDGTAPNFDGCKLGDTLVLRGVNFEFDKSRLTVNAKTLLDQVADALQKRADIKIELDGYTDSKGSDAYNQNLSQHRAVSVKDYLVGRGIADDRITTAGFGEASPVADNNTDEGRELNRRVELKVTDATDPVSVAPVDSGTVDAGSAPADSSAAPDLAPVDDTTAPATDAAPADSGAPADMTDVPADTSAPAADTTEAPATDVAPDNGGQ</sequence>
<feature type="domain" description="OmpA-like" evidence="6">
    <location>
        <begin position="84"/>
        <end position="201"/>
    </location>
</feature>
<accession>A0A6M2BUS0</accession>
<organism evidence="7 8">
    <name type="scientific">Solimonas terrae</name>
    <dbReference type="NCBI Taxonomy" id="1396819"/>
    <lineage>
        <taxon>Bacteria</taxon>
        <taxon>Pseudomonadati</taxon>
        <taxon>Pseudomonadota</taxon>
        <taxon>Gammaproteobacteria</taxon>
        <taxon>Nevskiales</taxon>
        <taxon>Nevskiaceae</taxon>
        <taxon>Solimonas</taxon>
    </lineage>
</organism>
<dbReference type="InterPro" id="IPR050330">
    <property type="entry name" value="Bact_OuterMem_StrucFunc"/>
</dbReference>
<feature type="region of interest" description="Disordered" evidence="5">
    <location>
        <begin position="34"/>
        <end position="67"/>
    </location>
</feature>
<evidence type="ECO:0000256" key="1">
    <source>
        <dbReference type="ARBA" id="ARBA00004442"/>
    </source>
</evidence>
<dbReference type="Pfam" id="PF00691">
    <property type="entry name" value="OmpA"/>
    <property type="match status" value="1"/>
</dbReference>
<feature type="region of interest" description="Disordered" evidence="5">
    <location>
        <begin position="200"/>
        <end position="282"/>
    </location>
</feature>
<evidence type="ECO:0000256" key="5">
    <source>
        <dbReference type="SAM" id="MobiDB-lite"/>
    </source>
</evidence>
<dbReference type="SUPFAM" id="SSF103088">
    <property type="entry name" value="OmpA-like"/>
    <property type="match status" value="1"/>
</dbReference>
<reference evidence="7 8" key="1">
    <citation type="journal article" date="2014" name="Int. J. Syst. Evol. Microbiol.">
        <title>Solimonas terrae sp. nov., isolated from soil.</title>
        <authorList>
            <person name="Kim S.J."/>
            <person name="Moon J.Y."/>
            <person name="Weon H.Y."/>
            <person name="Ahn J.H."/>
            <person name="Chen W.M."/>
            <person name="Kwon S.W."/>
        </authorList>
    </citation>
    <scope>NUCLEOTIDE SEQUENCE [LARGE SCALE GENOMIC DNA]</scope>
    <source>
        <strain evidence="7 8">KIS83-12</strain>
    </source>
</reference>
<evidence type="ECO:0000259" key="6">
    <source>
        <dbReference type="PROSITE" id="PS51123"/>
    </source>
</evidence>
<dbReference type="PANTHER" id="PTHR30329:SF21">
    <property type="entry name" value="LIPOPROTEIN YIAD-RELATED"/>
    <property type="match status" value="1"/>
</dbReference>
<protein>
    <submittedName>
        <fullName evidence="7">OmpA family protein</fullName>
    </submittedName>
</protein>
<feature type="compositionally biased region" description="Low complexity" evidence="5">
    <location>
        <begin position="215"/>
        <end position="282"/>
    </location>
</feature>
<evidence type="ECO:0000256" key="4">
    <source>
        <dbReference type="PROSITE-ProRule" id="PRU00473"/>
    </source>
</evidence>
<evidence type="ECO:0000256" key="2">
    <source>
        <dbReference type="ARBA" id="ARBA00023136"/>
    </source>
</evidence>
<evidence type="ECO:0000256" key="3">
    <source>
        <dbReference type="ARBA" id="ARBA00023237"/>
    </source>
</evidence>
<name>A0A6M2BUS0_9GAMM</name>
<dbReference type="PANTHER" id="PTHR30329">
    <property type="entry name" value="STATOR ELEMENT OF FLAGELLAR MOTOR COMPLEX"/>
    <property type="match status" value="1"/>
</dbReference>
<dbReference type="InterPro" id="IPR036737">
    <property type="entry name" value="OmpA-like_sf"/>
</dbReference>
<dbReference type="GO" id="GO:0009279">
    <property type="term" value="C:cell outer membrane"/>
    <property type="evidence" value="ECO:0007669"/>
    <property type="project" value="UniProtKB-SubCell"/>
</dbReference>
<comment type="caution">
    <text evidence="7">The sequence shown here is derived from an EMBL/GenBank/DDBJ whole genome shotgun (WGS) entry which is preliminary data.</text>
</comment>
<dbReference type="Gene3D" id="3.30.1330.60">
    <property type="entry name" value="OmpA-like domain"/>
    <property type="match status" value="1"/>
</dbReference>
<keyword evidence="8" id="KW-1185">Reference proteome</keyword>
<dbReference type="PRINTS" id="PR01021">
    <property type="entry name" value="OMPADOMAIN"/>
</dbReference>
<feature type="compositionally biased region" description="Pro residues" evidence="5">
    <location>
        <begin position="58"/>
        <end position="67"/>
    </location>
</feature>
<evidence type="ECO:0000313" key="7">
    <source>
        <dbReference type="EMBL" id="NGY05739.1"/>
    </source>
</evidence>
<evidence type="ECO:0000313" key="8">
    <source>
        <dbReference type="Proteomes" id="UP000472676"/>
    </source>
</evidence>
<dbReference type="EMBL" id="JAAMOW010000006">
    <property type="protein sequence ID" value="NGY05739.1"/>
    <property type="molecule type" value="Genomic_DNA"/>
</dbReference>
<feature type="compositionally biased region" description="Pro residues" evidence="5">
    <location>
        <begin position="41"/>
        <end position="50"/>
    </location>
</feature>
<dbReference type="AlphaFoldDB" id="A0A6M2BUS0"/>
<keyword evidence="2 4" id="KW-0472">Membrane</keyword>
<keyword evidence="3" id="KW-0998">Cell outer membrane</keyword>
<dbReference type="PROSITE" id="PS51123">
    <property type="entry name" value="OMPA_2"/>
    <property type="match status" value="1"/>
</dbReference>
<comment type="subcellular location">
    <subcellularLocation>
        <location evidence="1">Cell outer membrane</location>
    </subcellularLocation>
</comment>
<dbReference type="InterPro" id="IPR006664">
    <property type="entry name" value="OMP_bac"/>
</dbReference>
<dbReference type="InterPro" id="IPR006665">
    <property type="entry name" value="OmpA-like"/>
</dbReference>
<dbReference type="CDD" id="cd07185">
    <property type="entry name" value="OmpA_C-like"/>
    <property type="match status" value="1"/>
</dbReference>
<gene>
    <name evidence="7" type="ORF">G7Y85_13275</name>
</gene>
<proteinExistence type="predicted"/>